<keyword evidence="2" id="KW-0238">DNA-binding</keyword>
<feature type="domain" description="HTH rpiR-type" evidence="4">
    <location>
        <begin position="1"/>
        <end position="77"/>
    </location>
</feature>
<dbReference type="Pfam" id="PF01418">
    <property type="entry name" value="HTH_6"/>
    <property type="match status" value="1"/>
</dbReference>
<dbReference type="InterPro" id="IPR047640">
    <property type="entry name" value="RpiR-like"/>
</dbReference>
<dbReference type="InterPro" id="IPR001347">
    <property type="entry name" value="SIS_dom"/>
</dbReference>
<keyword evidence="3" id="KW-0804">Transcription</keyword>
<dbReference type="PROSITE" id="PS51464">
    <property type="entry name" value="SIS"/>
    <property type="match status" value="1"/>
</dbReference>
<organism evidence="6 7">
    <name type="scientific">Lacticaseibacillus hegangensis</name>
    <dbReference type="NCBI Taxonomy" id="2486010"/>
    <lineage>
        <taxon>Bacteria</taxon>
        <taxon>Bacillati</taxon>
        <taxon>Bacillota</taxon>
        <taxon>Bacilli</taxon>
        <taxon>Lactobacillales</taxon>
        <taxon>Lactobacillaceae</taxon>
        <taxon>Lacticaseibacillus</taxon>
    </lineage>
</organism>
<reference evidence="7" key="1">
    <citation type="journal article" date="2019" name="Int. J. Syst. Evol. Microbiol.">
        <title>The Global Catalogue of Microorganisms (GCM) 10K type strain sequencing project: providing services to taxonomists for standard genome sequencing and annotation.</title>
        <authorList>
            <consortium name="The Broad Institute Genomics Platform"/>
            <consortium name="The Broad Institute Genome Sequencing Center for Infectious Disease"/>
            <person name="Wu L."/>
            <person name="Ma J."/>
        </authorList>
    </citation>
    <scope>NUCLEOTIDE SEQUENCE [LARGE SCALE GENOMIC DNA]</scope>
    <source>
        <strain evidence="7">CCM 8912</strain>
    </source>
</reference>
<dbReference type="CDD" id="cd05013">
    <property type="entry name" value="SIS_RpiR"/>
    <property type="match status" value="1"/>
</dbReference>
<dbReference type="Gene3D" id="3.40.50.10490">
    <property type="entry name" value="Glucose-6-phosphate isomerase like protein, domain 1"/>
    <property type="match status" value="1"/>
</dbReference>
<name>A0ABW4CZW3_9LACO</name>
<evidence type="ECO:0000256" key="1">
    <source>
        <dbReference type="ARBA" id="ARBA00023015"/>
    </source>
</evidence>
<gene>
    <name evidence="6" type="ORF">ACFQ5K_11520</name>
</gene>
<dbReference type="InterPro" id="IPR009057">
    <property type="entry name" value="Homeodomain-like_sf"/>
</dbReference>
<evidence type="ECO:0000259" key="5">
    <source>
        <dbReference type="PROSITE" id="PS51464"/>
    </source>
</evidence>
<dbReference type="EMBL" id="JBHTOK010000078">
    <property type="protein sequence ID" value="MFD1442006.1"/>
    <property type="molecule type" value="Genomic_DNA"/>
</dbReference>
<dbReference type="Gene3D" id="1.10.10.10">
    <property type="entry name" value="Winged helix-like DNA-binding domain superfamily/Winged helix DNA-binding domain"/>
    <property type="match status" value="1"/>
</dbReference>
<dbReference type="PROSITE" id="PS51071">
    <property type="entry name" value="HTH_RPIR"/>
    <property type="match status" value="1"/>
</dbReference>
<comment type="caution">
    <text evidence="6">The sequence shown here is derived from an EMBL/GenBank/DDBJ whole genome shotgun (WGS) entry which is preliminary data.</text>
</comment>
<feature type="domain" description="SIS" evidence="5">
    <location>
        <begin position="113"/>
        <end position="252"/>
    </location>
</feature>
<evidence type="ECO:0000259" key="4">
    <source>
        <dbReference type="PROSITE" id="PS51071"/>
    </source>
</evidence>
<dbReference type="SUPFAM" id="SSF46689">
    <property type="entry name" value="Homeodomain-like"/>
    <property type="match status" value="1"/>
</dbReference>
<dbReference type="InterPro" id="IPR000281">
    <property type="entry name" value="HTH_RpiR"/>
</dbReference>
<dbReference type="Pfam" id="PF01380">
    <property type="entry name" value="SIS"/>
    <property type="match status" value="1"/>
</dbReference>
<protein>
    <submittedName>
        <fullName evidence="6">MurR/RpiR family transcriptional regulator</fullName>
    </submittedName>
</protein>
<sequence>MKYDYLIHNHYDELTRSERKVADFVLSIGIKIIYATLTEVREAAGVGDATIVRFCQKLGFNGFSDFKIEIAKEDYTKQTADRPQDDYDTIVDSLVDALKRTAQLLNREQVEKAVSLMSKADQIYLFGVGGSGQSAKSLESILLRDGVCSTAITDPHIQAQYASVMKKNSLVIAFSLSGRTKDTYDAVNIAKDNGAKVIAITNYSNTPIGRQGDVVLQTAIDEFLNGGSVDGKISQLYICDVLTKGYAAQNNIDVVALRERVLRSILNKSIE</sequence>
<proteinExistence type="predicted"/>
<keyword evidence="7" id="KW-1185">Reference proteome</keyword>
<dbReference type="SUPFAM" id="SSF53697">
    <property type="entry name" value="SIS domain"/>
    <property type="match status" value="1"/>
</dbReference>
<dbReference type="RefSeq" id="WP_125755163.1">
    <property type="nucleotide sequence ID" value="NZ_JBHTOK010000078.1"/>
</dbReference>
<keyword evidence="1" id="KW-0805">Transcription regulation</keyword>
<evidence type="ECO:0000313" key="7">
    <source>
        <dbReference type="Proteomes" id="UP001597212"/>
    </source>
</evidence>
<evidence type="ECO:0000256" key="3">
    <source>
        <dbReference type="ARBA" id="ARBA00023163"/>
    </source>
</evidence>
<dbReference type="InterPro" id="IPR046348">
    <property type="entry name" value="SIS_dom_sf"/>
</dbReference>
<dbReference type="InterPro" id="IPR035472">
    <property type="entry name" value="RpiR-like_SIS"/>
</dbReference>
<dbReference type="PANTHER" id="PTHR30514">
    <property type="entry name" value="GLUCOKINASE"/>
    <property type="match status" value="1"/>
</dbReference>
<accession>A0ABW4CZW3</accession>
<dbReference type="InterPro" id="IPR036388">
    <property type="entry name" value="WH-like_DNA-bd_sf"/>
</dbReference>
<evidence type="ECO:0000313" key="6">
    <source>
        <dbReference type="EMBL" id="MFD1442006.1"/>
    </source>
</evidence>
<dbReference type="Proteomes" id="UP001597212">
    <property type="component" value="Unassembled WGS sequence"/>
</dbReference>
<dbReference type="PANTHER" id="PTHR30514:SF1">
    <property type="entry name" value="HTH-TYPE TRANSCRIPTIONAL REGULATOR HEXR-RELATED"/>
    <property type="match status" value="1"/>
</dbReference>
<evidence type="ECO:0000256" key="2">
    <source>
        <dbReference type="ARBA" id="ARBA00023125"/>
    </source>
</evidence>